<dbReference type="Proteomes" id="UP001357485">
    <property type="component" value="Unassembled WGS sequence"/>
</dbReference>
<organism evidence="2 3">
    <name type="scientific">Cryomyces antarcticus</name>
    <dbReference type="NCBI Taxonomy" id="329879"/>
    <lineage>
        <taxon>Eukaryota</taxon>
        <taxon>Fungi</taxon>
        <taxon>Dikarya</taxon>
        <taxon>Ascomycota</taxon>
        <taxon>Pezizomycotina</taxon>
        <taxon>Dothideomycetes</taxon>
        <taxon>Dothideomycetes incertae sedis</taxon>
        <taxon>Cryomyces</taxon>
    </lineage>
</organism>
<comment type="caution">
    <text evidence="2">The sequence shown here is derived from an EMBL/GenBank/DDBJ whole genome shotgun (WGS) entry which is preliminary data.</text>
</comment>
<name>A0ABR0M6C3_9PEZI</name>
<feature type="compositionally biased region" description="Low complexity" evidence="1">
    <location>
        <begin position="194"/>
        <end position="212"/>
    </location>
</feature>
<sequence length="326" mass="35546">MLENGLLDELDEDLLLELDGVVRENQLACLPFAKSGRAEALLHQKYPELAGVIDRGTQAKIDSIMVLTKYTEGDRRVSTSLRAHSIDENFTSPLQQRARRKSSRELKPATSGSIMRPGATKSDFMFSIDCDEEESLPRRQEDTILGSGEDLVDVSDFLAHVEDMWYDLHGKMLSAEDEEAAASLPPKTGEKQVADPATTTFPATAGTPWGATSSQANRVDMKDILTQTSKSTTRTSHLSLGLSNQVNSQVKDKAYASATAKLSQRERKRLQQARQLQSPHTSVTAEESSSFSKPSTPWQIATGQEAALKDVLGTAPAVSTQPAKSP</sequence>
<gene>
    <name evidence="2" type="ORF">LTR16_006422</name>
</gene>
<evidence type="ECO:0000313" key="2">
    <source>
        <dbReference type="EMBL" id="KAK5281199.1"/>
    </source>
</evidence>
<feature type="region of interest" description="Disordered" evidence="1">
    <location>
        <begin position="88"/>
        <end position="116"/>
    </location>
</feature>
<evidence type="ECO:0000313" key="3">
    <source>
        <dbReference type="Proteomes" id="UP001357485"/>
    </source>
</evidence>
<feature type="non-terminal residue" evidence="2">
    <location>
        <position position="326"/>
    </location>
</feature>
<dbReference type="EMBL" id="JAVRRA010001202">
    <property type="protein sequence ID" value="KAK5281199.1"/>
    <property type="molecule type" value="Genomic_DNA"/>
</dbReference>
<feature type="region of interest" description="Disordered" evidence="1">
    <location>
        <begin position="177"/>
        <end position="218"/>
    </location>
</feature>
<feature type="region of interest" description="Disordered" evidence="1">
    <location>
        <begin position="265"/>
        <end position="299"/>
    </location>
</feature>
<keyword evidence="3" id="KW-1185">Reference proteome</keyword>
<proteinExistence type="predicted"/>
<evidence type="ECO:0000256" key="1">
    <source>
        <dbReference type="SAM" id="MobiDB-lite"/>
    </source>
</evidence>
<feature type="compositionally biased region" description="Polar residues" evidence="1">
    <location>
        <begin position="272"/>
        <end position="299"/>
    </location>
</feature>
<reference evidence="2 3" key="1">
    <citation type="submission" date="2023-08" db="EMBL/GenBank/DDBJ databases">
        <title>Black Yeasts Isolated from many extreme environments.</title>
        <authorList>
            <person name="Coleine C."/>
            <person name="Stajich J.E."/>
            <person name="Selbmann L."/>
        </authorList>
    </citation>
    <scope>NUCLEOTIDE SEQUENCE [LARGE SCALE GENOMIC DNA]</scope>
    <source>
        <strain evidence="2 3">CCFEE 536</strain>
    </source>
</reference>
<accession>A0ABR0M6C3</accession>
<protein>
    <submittedName>
        <fullName evidence="2">Uncharacterized protein</fullName>
    </submittedName>
</protein>